<dbReference type="Proteomes" id="UP000299102">
    <property type="component" value="Unassembled WGS sequence"/>
</dbReference>
<name>A0A4C1ZEM2_EUMVA</name>
<evidence type="ECO:0000313" key="1">
    <source>
        <dbReference type="EMBL" id="GBP86240.1"/>
    </source>
</evidence>
<accession>A0A4C1ZEM2</accession>
<sequence length="323" mass="35561">MKQFEAGLMVQHGDGLTQISSKHSAGSAGGAGMRCAGERSARPAWRAARAAARAAGRSENALLHCQLPDVNMKLHHVRGRDARLIITFSRGRRRFEAFETAPRYNTRAGYYEKYAYTQIRNILNLEYELVKCRGAAPSEQREARFAGRARARGRARDAHHPPTAAQSRGLQQLASRWHGLYRRYCACVIPLFAPQSGDSCLLRVSALEHILFVFASWYDSTKLARIETSCSEIGRICNQGLLVGRAIEAMTVDNDKDRCCPLAAVTEIILRKGNDLNGVASSAGTPSRPARRRPYRVINSDYLRGARAAGAGAAAAYDFPELL</sequence>
<comment type="caution">
    <text evidence="1">The sequence shown here is derived from an EMBL/GenBank/DDBJ whole genome shotgun (WGS) entry which is preliminary data.</text>
</comment>
<dbReference type="AlphaFoldDB" id="A0A4C1ZEM2"/>
<gene>
    <name evidence="1" type="ORF">EVAR_57361_1</name>
</gene>
<proteinExistence type="predicted"/>
<dbReference type="EMBL" id="BGZK01001782">
    <property type="protein sequence ID" value="GBP86240.1"/>
    <property type="molecule type" value="Genomic_DNA"/>
</dbReference>
<reference evidence="1 2" key="1">
    <citation type="journal article" date="2019" name="Commun. Biol.">
        <title>The bagworm genome reveals a unique fibroin gene that provides high tensile strength.</title>
        <authorList>
            <person name="Kono N."/>
            <person name="Nakamura H."/>
            <person name="Ohtoshi R."/>
            <person name="Tomita M."/>
            <person name="Numata K."/>
            <person name="Arakawa K."/>
        </authorList>
    </citation>
    <scope>NUCLEOTIDE SEQUENCE [LARGE SCALE GENOMIC DNA]</scope>
</reference>
<dbReference type="OrthoDB" id="43122at2759"/>
<keyword evidence="2" id="KW-1185">Reference proteome</keyword>
<organism evidence="1 2">
    <name type="scientific">Eumeta variegata</name>
    <name type="common">Bagworm moth</name>
    <name type="synonym">Eumeta japonica</name>
    <dbReference type="NCBI Taxonomy" id="151549"/>
    <lineage>
        <taxon>Eukaryota</taxon>
        <taxon>Metazoa</taxon>
        <taxon>Ecdysozoa</taxon>
        <taxon>Arthropoda</taxon>
        <taxon>Hexapoda</taxon>
        <taxon>Insecta</taxon>
        <taxon>Pterygota</taxon>
        <taxon>Neoptera</taxon>
        <taxon>Endopterygota</taxon>
        <taxon>Lepidoptera</taxon>
        <taxon>Glossata</taxon>
        <taxon>Ditrysia</taxon>
        <taxon>Tineoidea</taxon>
        <taxon>Psychidae</taxon>
        <taxon>Oiketicinae</taxon>
        <taxon>Eumeta</taxon>
    </lineage>
</organism>
<evidence type="ECO:0000313" key="2">
    <source>
        <dbReference type="Proteomes" id="UP000299102"/>
    </source>
</evidence>
<protein>
    <submittedName>
        <fullName evidence="1">Uncharacterized protein</fullName>
    </submittedName>
</protein>